<dbReference type="GO" id="GO:0052621">
    <property type="term" value="F:diguanylate cyclase activity"/>
    <property type="evidence" value="ECO:0007669"/>
    <property type="project" value="TreeGrafter"/>
</dbReference>
<evidence type="ECO:0000259" key="1">
    <source>
        <dbReference type="PROSITE" id="PS50887"/>
    </source>
</evidence>
<dbReference type="PANTHER" id="PTHR45138:SF9">
    <property type="entry name" value="DIGUANYLATE CYCLASE DGCM-RELATED"/>
    <property type="match status" value="1"/>
</dbReference>
<sequence>FNDTYGHAQGDAMLRKLAQFLRAACRSQDVVVRLGGDEFALVLPDTSESVLREIAHRLELRSEAELGFAVSAGWALRQGGESFEA</sequence>
<protein>
    <submittedName>
        <fullName evidence="2">Diguanylate cyclase, predicted domain protein</fullName>
    </submittedName>
</protein>
<proteinExistence type="predicted"/>
<dbReference type="NCBIfam" id="TIGR00254">
    <property type="entry name" value="GGDEF"/>
    <property type="match status" value="1"/>
</dbReference>
<feature type="non-terminal residue" evidence="2">
    <location>
        <position position="1"/>
    </location>
</feature>
<dbReference type="SUPFAM" id="SSF55073">
    <property type="entry name" value="Nucleotide cyclase"/>
    <property type="match status" value="1"/>
</dbReference>
<dbReference type="AlphaFoldDB" id="T1B2X2"/>
<feature type="domain" description="GGDEF" evidence="1">
    <location>
        <begin position="1"/>
        <end position="85"/>
    </location>
</feature>
<dbReference type="InterPro" id="IPR000160">
    <property type="entry name" value="GGDEF_dom"/>
</dbReference>
<feature type="non-terminal residue" evidence="2">
    <location>
        <position position="85"/>
    </location>
</feature>
<dbReference type="PANTHER" id="PTHR45138">
    <property type="entry name" value="REGULATORY COMPONENTS OF SENSORY TRANSDUCTION SYSTEM"/>
    <property type="match status" value="1"/>
</dbReference>
<dbReference type="GO" id="GO:0005886">
    <property type="term" value="C:plasma membrane"/>
    <property type="evidence" value="ECO:0007669"/>
    <property type="project" value="TreeGrafter"/>
</dbReference>
<dbReference type="EMBL" id="AUZZ01001486">
    <property type="protein sequence ID" value="EQD64217.1"/>
    <property type="molecule type" value="Genomic_DNA"/>
</dbReference>
<comment type="caution">
    <text evidence="2">The sequence shown here is derived from an EMBL/GenBank/DDBJ whole genome shotgun (WGS) entry which is preliminary data.</text>
</comment>
<dbReference type="CDD" id="cd01949">
    <property type="entry name" value="GGDEF"/>
    <property type="match status" value="1"/>
</dbReference>
<dbReference type="InterPro" id="IPR029787">
    <property type="entry name" value="Nucleotide_cyclase"/>
</dbReference>
<reference evidence="2" key="1">
    <citation type="submission" date="2013-08" db="EMBL/GenBank/DDBJ databases">
        <authorList>
            <person name="Mendez C."/>
            <person name="Richter M."/>
            <person name="Ferrer M."/>
            <person name="Sanchez J."/>
        </authorList>
    </citation>
    <scope>NUCLEOTIDE SEQUENCE</scope>
</reference>
<dbReference type="GO" id="GO:0043709">
    <property type="term" value="P:cell adhesion involved in single-species biofilm formation"/>
    <property type="evidence" value="ECO:0007669"/>
    <property type="project" value="TreeGrafter"/>
</dbReference>
<name>T1B2X2_9ZZZZ</name>
<organism evidence="2">
    <name type="scientific">mine drainage metagenome</name>
    <dbReference type="NCBI Taxonomy" id="410659"/>
    <lineage>
        <taxon>unclassified sequences</taxon>
        <taxon>metagenomes</taxon>
        <taxon>ecological metagenomes</taxon>
    </lineage>
</organism>
<accession>T1B2X2</accession>
<gene>
    <name evidence="2" type="ORF">B2A_02120</name>
</gene>
<dbReference type="Pfam" id="PF00990">
    <property type="entry name" value="GGDEF"/>
    <property type="match status" value="1"/>
</dbReference>
<dbReference type="PROSITE" id="PS50887">
    <property type="entry name" value="GGDEF"/>
    <property type="match status" value="1"/>
</dbReference>
<dbReference type="GO" id="GO:1902201">
    <property type="term" value="P:negative regulation of bacterial-type flagellum-dependent cell motility"/>
    <property type="evidence" value="ECO:0007669"/>
    <property type="project" value="TreeGrafter"/>
</dbReference>
<evidence type="ECO:0000313" key="2">
    <source>
        <dbReference type="EMBL" id="EQD64217.1"/>
    </source>
</evidence>
<reference evidence="2" key="2">
    <citation type="journal article" date="2014" name="ISME J.">
        <title>Microbial stratification in low pH oxic and suboxic macroscopic growths along an acid mine drainage.</title>
        <authorList>
            <person name="Mendez-Garcia C."/>
            <person name="Mesa V."/>
            <person name="Sprenger R.R."/>
            <person name="Richter M."/>
            <person name="Diez M.S."/>
            <person name="Solano J."/>
            <person name="Bargiela R."/>
            <person name="Golyshina O.V."/>
            <person name="Manteca A."/>
            <person name="Ramos J.L."/>
            <person name="Gallego J.R."/>
            <person name="Llorente I."/>
            <person name="Martins Dos Santos V.A."/>
            <person name="Jensen O.N."/>
            <person name="Pelaez A.I."/>
            <person name="Sanchez J."/>
            <person name="Ferrer M."/>
        </authorList>
    </citation>
    <scope>NUCLEOTIDE SEQUENCE</scope>
</reference>
<dbReference type="InterPro" id="IPR050469">
    <property type="entry name" value="Diguanylate_Cyclase"/>
</dbReference>
<dbReference type="InterPro" id="IPR043128">
    <property type="entry name" value="Rev_trsase/Diguanyl_cyclase"/>
</dbReference>
<dbReference type="Gene3D" id="3.30.70.270">
    <property type="match status" value="1"/>
</dbReference>